<protein>
    <submittedName>
        <fullName evidence="1">Uncharacterized protein</fullName>
    </submittedName>
</protein>
<gene>
    <name evidence="1" type="ORF">COLO4_15593</name>
</gene>
<dbReference type="AlphaFoldDB" id="A0A1R3JM68"/>
<name>A0A1R3JM68_9ROSI</name>
<keyword evidence="2" id="KW-1185">Reference proteome</keyword>
<organism evidence="1 2">
    <name type="scientific">Corchorus olitorius</name>
    <dbReference type="NCBI Taxonomy" id="93759"/>
    <lineage>
        <taxon>Eukaryota</taxon>
        <taxon>Viridiplantae</taxon>
        <taxon>Streptophyta</taxon>
        <taxon>Embryophyta</taxon>
        <taxon>Tracheophyta</taxon>
        <taxon>Spermatophyta</taxon>
        <taxon>Magnoliopsida</taxon>
        <taxon>eudicotyledons</taxon>
        <taxon>Gunneridae</taxon>
        <taxon>Pentapetalae</taxon>
        <taxon>rosids</taxon>
        <taxon>malvids</taxon>
        <taxon>Malvales</taxon>
        <taxon>Malvaceae</taxon>
        <taxon>Grewioideae</taxon>
        <taxon>Apeibeae</taxon>
        <taxon>Corchorus</taxon>
    </lineage>
</organism>
<sequence length="32" mass="3819">MTPYICDESFDEGKEGSFWASEWVIDWVKLSY</sequence>
<evidence type="ECO:0000313" key="1">
    <source>
        <dbReference type="EMBL" id="OMO95934.1"/>
    </source>
</evidence>
<dbReference type="Proteomes" id="UP000187203">
    <property type="component" value="Unassembled WGS sequence"/>
</dbReference>
<proteinExistence type="predicted"/>
<dbReference type="EMBL" id="AWUE01015734">
    <property type="protein sequence ID" value="OMO95934.1"/>
    <property type="molecule type" value="Genomic_DNA"/>
</dbReference>
<evidence type="ECO:0000313" key="2">
    <source>
        <dbReference type="Proteomes" id="UP000187203"/>
    </source>
</evidence>
<comment type="caution">
    <text evidence="1">The sequence shown here is derived from an EMBL/GenBank/DDBJ whole genome shotgun (WGS) entry which is preliminary data.</text>
</comment>
<reference evidence="2" key="1">
    <citation type="submission" date="2013-09" db="EMBL/GenBank/DDBJ databases">
        <title>Corchorus olitorius genome sequencing.</title>
        <authorList>
            <person name="Alam M."/>
            <person name="Haque M.S."/>
            <person name="Islam M.S."/>
            <person name="Emdad E.M."/>
            <person name="Islam M.M."/>
            <person name="Ahmed B."/>
            <person name="Halim A."/>
            <person name="Hossen Q.M.M."/>
            <person name="Hossain M.Z."/>
            <person name="Ahmed R."/>
            <person name="Khan M.M."/>
            <person name="Islam R."/>
            <person name="Rashid M.M."/>
            <person name="Khan S.A."/>
            <person name="Rahman M.S."/>
            <person name="Alam M."/>
            <person name="Yahiya A.S."/>
            <person name="Khan M.S."/>
            <person name="Azam M.S."/>
            <person name="Haque T."/>
            <person name="Lashkar M.Z.H."/>
            <person name="Akhand A.I."/>
            <person name="Morshed G."/>
            <person name="Roy S."/>
            <person name="Uddin K.S."/>
            <person name="Rabeya T."/>
            <person name="Hossain A.S."/>
            <person name="Chowdhury A."/>
            <person name="Snigdha A.R."/>
            <person name="Mortoza M.S."/>
            <person name="Matin S.A."/>
            <person name="Hoque S.M.E."/>
            <person name="Islam M.K."/>
            <person name="Roy D.K."/>
            <person name="Haider R."/>
            <person name="Moosa M.M."/>
            <person name="Elias S.M."/>
            <person name="Hasan A.M."/>
            <person name="Jahan S."/>
            <person name="Shafiuddin M."/>
            <person name="Mahmood N."/>
            <person name="Shommy N.S."/>
        </authorList>
    </citation>
    <scope>NUCLEOTIDE SEQUENCE [LARGE SCALE GENOMIC DNA]</scope>
    <source>
        <strain evidence="2">cv. O-4</strain>
    </source>
</reference>
<accession>A0A1R3JM68</accession>